<gene>
    <name evidence="1" type="ORF">CK203_095958</name>
</gene>
<evidence type="ECO:0000313" key="2">
    <source>
        <dbReference type="Proteomes" id="UP000288805"/>
    </source>
</evidence>
<organism evidence="1 2">
    <name type="scientific">Vitis vinifera</name>
    <name type="common">Grape</name>
    <dbReference type="NCBI Taxonomy" id="29760"/>
    <lineage>
        <taxon>Eukaryota</taxon>
        <taxon>Viridiplantae</taxon>
        <taxon>Streptophyta</taxon>
        <taxon>Embryophyta</taxon>
        <taxon>Tracheophyta</taxon>
        <taxon>Spermatophyta</taxon>
        <taxon>Magnoliopsida</taxon>
        <taxon>eudicotyledons</taxon>
        <taxon>Gunneridae</taxon>
        <taxon>Pentapetalae</taxon>
        <taxon>rosids</taxon>
        <taxon>Vitales</taxon>
        <taxon>Vitaceae</taxon>
        <taxon>Viteae</taxon>
        <taxon>Vitis</taxon>
    </lineage>
</organism>
<name>A0A438CRU8_VITVI</name>
<dbReference type="PANTHER" id="PTHR47926:SF456">
    <property type="entry name" value="PENTATRICOPEPTIDE REPEAT-CONTAINING PROTEIN ELI1, CHLOROPLASTIC"/>
    <property type="match status" value="1"/>
</dbReference>
<dbReference type="AlphaFoldDB" id="A0A438CRU8"/>
<comment type="caution">
    <text evidence="1">The sequence shown here is derived from an EMBL/GenBank/DDBJ whole genome shotgun (WGS) entry which is preliminary data.</text>
</comment>
<protein>
    <submittedName>
        <fullName evidence="1">Uncharacterized protein</fullName>
    </submittedName>
</protein>
<dbReference type="EMBL" id="QGNW01002051">
    <property type="protein sequence ID" value="RVW25945.1"/>
    <property type="molecule type" value="Genomic_DNA"/>
</dbReference>
<dbReference type="GO" id="GO:0003723">
    <property type="term" value="F:RNA binding"/>
    <property type="evidence" value="ECO:0007669"/>
    <property type="project" value="InterPro"/>
</dbReference>
<sequence length="127" mass="14160">MLCKCGSVKAQAVFERIPNEDVAVWSAMINGHAVHGMGNEALSLSTRCRMKKESSQMTLFTPSMWKEAANARSLIDARELVKEPGWSHIEIDETKVVIHKLEKEEDALKVEAECAAIAFGLFAKRTR</sequence>
<accession>A0A438CRU8</accession>
<reference evidence="1 2" key="1">
    <citation type="journal article" date="2018" name="PLoS Genet.">
        <title>Population sequencing reveals clonal diversity and ancestral inbreeding in the grapevine cultivar Chardonnay.</title>
        <authorList>
            <person name="Roach M.J."/>
            <person name="Johnson D.L."/>
            <person name="Bohlmann J."/>
            <person name="van Vuuren H.J."/>
            <person name="Jones S.J."/>
            <person name="Pretorius I.S."/>
            <person name="Schmidt S.A."/>
            <person name="Borneman A.R."/>
        </authorList>
    </citation>
    <scope>NUCLEOTIDE SEQUENCE [LARGE SCALE GENOMIC DNA]</scope>
    <source>
        <strain evidence="2">cv. Chardonnay</strain>
        <tissue evidence="1">Leaf</tissue>
    </source>
</reference>
<dbReference type="GO" id="GO:0009451">
    <property type="term" value="P:RNA modification"/>
    <property type="evidence" value="ECO:0007669"/>
    <property type="project" value="InterPro"/>
</dbReference>
<dbReference type="PANTHER" id="PTHR47926">
    <property type="entry name" value="PENTATRICOPEPTIDE REPEAT-CONTAINING PROTEIN"/>
    <property type="match status" value="1"/>
</dbReference>
<proteinExistence type="predicted"/>
<evidence type="ECO:0000313" key="1">
    <source>
        <dbReference type="EMBL" id="RVW25945.1"/>
    </source>
</evidence>
<dbReference type="InterPro" id="IPR046960">
    <property type="entry name" value="PPR_At4g14850-like_plant"/>
</dbReference>
<dbReference type="Gene3D" id="1.25.40.10">
    <property type="entry name" value="Tetratricopeptide repeat domain"/>
    <property type="match status" value="1"/>
</dbReference>
<dbReference type="Proteomes" id="UP000288805">
    <property type="component" value="Unassembled WGS sequence"/>
</dbReference>
<dbReference type="InterPro" id="IPR011990">
    <property type="entry name" value="TPR-like_helical_dom_sf"/>
</dbReference>